<name>A0AA39H094_9BILA</name>
<gene>
    <name evidence="12" type="ORF">QR680_001853</name>
</gene>
<protein>
    <recommendedName>
        <fullName evidence="14">Mitochondrial import receptor subunit TOM70</fullName>
    </recommendedName>
</protein>
<keyword evidence="6 11" id="KW-1133">Transmembrane helix</keyword>
<keyword evidence="4" id="KW-1000">Mitochondrion outer membrane</keyword>
<evidence type="ECO:0000256" key="2">
    <source>
        <dbReference type="ARBA" id="ARBA00022692"/>
    </source>
</evidence>
<dbReference type="PANTHER" id="PTHR46208">
    <property type="entry name" value="MITOCHONDRIAL IMPORT RECEPTOR SUBUNIT TOM70"/>
    <property type="match status" value="1"/>
</dbReference>
<evidence type="ECO:0000256" key="11">
    <source>
        <dbReference type="SAM" id="Phobius"/>
    </source>
</evidence>
<keyword evidence="13" id="KW-1185">Reference proteome</keyword>
<keyword evidence="7" id="KW-0496">Mitochondrion</keyword>
<feature type="transmembrane region" description="Helical" evidence="11">
    <location>
        <begin position="12"/>
        <end position="33"/>
    </location>
</feature>
<dbReference type="Pfam" id="PF14559">
    <property type="entry name" value="TPR_19"/>
    <property type="match status" value="1"/>
</dbReference>
<evidence type="ECO:0000256" key="10">
    <source>
        <dbReference type="PROSITE-ProRule" id="PRU00339"/>
    </source>
</evidence>
<dbReference type="InterPro" id="IPR013105">
    <property type="entry name" value="TPR_2"/>
</dbReference>
<evidence type="ECO:0000313" key="12">
    <source>
        <dbReference type="EMBL" id="KAK0396786.1"/>
    </source>
</evidence>
<evidence type="ECO:0000256" key="4">
    <source>
        <dbReference type="ARBA" id="ARBA00022787"/>
    </source>
</evidence>
<dbReference type="SMART" id="SM00028">
    <property type="entry name" value="TPR"/>
    <property type="match status" value="5"/>
</dbReference>
<evidence type="ECO:0000256" key="1">
    <source>
        <dbReference type="ARBA" id="ARBA00004572"/>
    </source>
</evidence>
<evidence type="ECO:0000256" key="8">
    <source>
        <dbReference type="ARBA" id="ARBA00023136"/>
    </source>
</evidence>
<keyword evidence="3" id="KW-0677">Repeat</keyword>
<dbReference type="GO" id="GO:0030150">
    <property type="term" value="P:protein import into mitochondrial matrix"/>
    <property type="evidence" value="ECO:0007669"/>
    <property type="project" value="TreeGrafter"/>
</dbReference>
<evidence type="ECO:0000256" key="3">
    <source>
        <dbReference type="ARBA" id="ARBA00022737"/>
    </source>
</evidence>
<dbReference type="Pfam" id="PF07719">
    <property type="entry name" value="TPR_2"/>
    <property type="match status" value="1"/>
</dbReference>
<keyword evidence="5 10" id="KW-0802">TPR repeat</keyword>
<evidence type="ECO:0000256" key="6">
    <source>
        <dbReference type="ARBA" id="ARBA00022989"/>
    </source>
</evidence>
<dbReference type="PROSITE" id="PS50005">
    <property type="entry name" value="TPR"/>
    <property type="match status" value="2"/>
</dbReference>
<dbReference type="GO" id="GO:0005741">
    <property type="term" value="C:mitochondrial outer membrane"/>
    <property type="evidence" value="ECO:0007669"/>
    <property type="project" value="UniProtKB-SubCell"/>
</dbReference>
<evidence type="ECO:0000256" key="5">
    <source>
        <dbReference type="ARBA" id="ARBA00022803"/>
    </source>
</evidence>
<reference evidence="12" key="1">
    <citation type="submission" date="2023-06" db="EMBL/GenBank/DDBJ databases">
        <title>Genomic analysis of the entomopathogenic nematode Steinernema hermaphroditum.</title>
        <authorList>
            <person name="Schwarz E.M."/>
            <person name="Heppert J.K."/>
            <person name="Baniya A."/>
            <person name="Schwartz H.T."/>
            <person name="Tan C.-H."/>
            <person name="Antoshechkin I."/>
            <person name="Sternberg P.W."/>
            <person name="Goodrich-Blair H."/>
            <person name="Dillman A.R."/>
        </authorList>
    </citation>
    <scope>NUCLEOTIDE SEQUENCE</scope>
    <source>
        <strain evidence="12">PS9179</strain>
        <tissue evidence="12">Whole animal</tissue>
    </source>
</reference>
<dbReference type="Proteomes" id="UP001175271">
    <property type="component" value="Unassembled WGS sequence"/>
</dbReference>
<comment type="caution">
    <text evidence="12">The sequence shown here is derived from an EMBL/GenBank/DDBJ whole genome shotgun (WGS) entry which is preliminary data.</text>
</comment>
<dbReference type="SUPFAM" id="SSF48452">
    <property type="entry name" value="TPR-like"/>
    <property type="match status" value="2"/>
</dbReference>
<evidence type="ECO:0000313" key="13">
    <source>
        <dbReference type="Proteomes" id="UP001175271"/>
    </source>
</evidence>
<comment type="similarity">
    <text evidence="9">Belongs to the Tom70 family.</text>
</comment>
<dbReference type="GO" id="GO:0030943">
    <property type="term" value="F:mitochondrion targeting sequence binding"/>
    <property type="evidence" value="ECO:0007669"/>
    <property type="project" value="TreeGrafter"/>
</dbReference>
<dbReference type="InterPro" id="IPR019734">
    <property type="entry name" value="TPR_rpt"/>
</dbReference>
<organism evidence="12 13">
    <name type="scientific">Steinernema hermaphroditum</name>
    <dbReference type="NCBI Taxonomy" id="289476"/>
    <lineage>
        <taxon>Eukaryota</taxon>
        <taxon>Metazoa</taxon>
        <taxon>Ecdysozoa</taxon>
        <taxon>Nematoda</taxon>
        <taxon>Chromadorea</taxon>
        <taxon>Rhabditida</taxon>
        <taxon>Tylenchina</taxon>
        <taxon>Panagrolaimomorpha</taxon>
        <taxon>Strongyloidoidea</taxon>
        <taxon>Steinernematidae</taxon>
        <taxon>Steinernema</taxon>
    </lineage>
</organism>
<proteinExistence type="inferred from homology"/>
<feature type="repeat" description="TPR" evidence="10">
    <location>
        <begin position="477"/>
        <end position="510"/>
    </location>
</feature>
<comment type="subcellular location">
    <subcellularLocation>
        <location evidence="1">Mitochondrion outer membrane</location>
        <topology evidence="1">Single-pass membrane protein</topology>
    </subcellularLocation>
</comment>
<evidence type="ECO:0000256" key="7">
    <source>
        <dbReference type="ARBA" id="ARBA00023128"/>
    </source>
</evidence>
<dbReference type="GO" id="GO:0045039">
    <property type="term" value="P:protein insertion into mitochondrial inner membrane"/>
    <property type="evidence" value="ECO:0007669"/>
    <property type="project" value="TreeGrafter"/>
</dbReference>
<evidence type="ECO:0008006" key="14">
    <source>
        <dbReference type="Google" id="ProtNLM"/>
    </source>
</evidence>
<keyword evidence="2 11" id="KW-0812">Transmembrane</keyword>
<dbReference type="AlphaFoldDB" id="A0AA39H094"/>
<dbReference type="PANTHER" id="PTHR46208:SF1">
    <property type="entry name" value="MITOCHONDRIAL IMPORT RECEPTOR SUBUNIT TOM70"/>
    <property type="match status" value="1"/>
</dbReference>
<dbReference type="EMBL" id="JAUCMV010000005">
    <property type="protein sequence ID" value="KAK0396786.1"/>
    <property type="molecule type" value="Genomic_DNA"/>
</dbReference>
<accession>A0AA39H094</accession>
<sequence length="552" mass="62017">MQSHTSDSWGTWPRAVAIAGVVGVGGALGYYYYARSTSTKTEKGQDTPINADEWKKQGNSWFREKNYDKALECFQKAIDVIGEDSELKSLCYQNCAAVYDMKEDFNACLEACTNALRINPRYAKALHRRSKCYNKLGAGRESLEDEIAACAVEKKTLSAPHCQQILTSSAVSAVEARRSRNYKVPISPTYIENWAFYSFERDPAVSLMKSASSEGNDRLFAECFQKVKSGDVNELLDLILPETQSEDSPFLLESLLFAARLYFHHGCLEDAHRCLNRCDKLWEDAGEEQRSKWTDHRVSELILRFELAREPSVGKSFLTKAAALDSTNRDMYIAEALHALENNDYESALSAFEKANDESKENYCVSSHIKFIRGLKAFINSDMAGINSTVLEMESYAERIGETYPLIHMFLGRIYSMCNAKDQAVNQFKKAEAFMPKSAELALLRASLELSADQASVEFSKAIEMMESVADMDPNYGPTFAILARLYMQSSQYDKAIEAFDRGLAVIANLQMFFVLYMERTMLAKSLEIAKRLNVPVEDVVTDVMGSSALLS</sequence>
<feature type="repeat" description="TPR" evidence="10">
    <location>
        <begin position="51"/>
        <end position="84"/>
    </location>
</feature>
<dbReference type="InterPro" id="IPR011990">
    <property type="entry name" value="TPR-like_helical_dom_sf"/>
</dbReference>
<dbReference type="Gene3D" id="1.25.40.10">
    <property type="entry name" value="Tetratricopeptide repeat domain"/>
    <property type="match status" value="2"/>
</dbReference>
<keyword evidence="8 11" id="KW-0472">Membrane</keyword>
<evidence type="ECO:0000256" key="9">
    <source>
        <dbReference type="ARBA" id="ARBA00038030"/>
    </source>
</evidence>
<dbReference type="GO" id="GO:0008320">
    <property type="term" value="F:protein transmembrane transporter activity"/>
    <property type="evidence" value="ECO:0007669"/>
    <property type="project" value="TreeGrafter"/>
</dbReference>